<dbReference type="Proteomes" id="UP000034160">
    <property type="component" value="Unassembled WGS sequence"/>
</dbReference>
<evidence type="ECO:0000313" key="2">
    <source>
        <dbReference type="Proteomes" id="UP000034160"/>
    </source>
</evidence>
<reference evidence="1 2" key="1">
    <citation type="journal article" date="2015" name="Nature">
        <title>rRNA introns, odd ribosomes, and small enigmatic genomes across a large radiation of phyla.</title>
        <authorList>
            <person name="Brown C.T."/>
            <person name="Hug L.A."/>
            <person name="Thomas B.C."/>
            <person name="Sharon I."/>
            <person name="Castelle C.J."/>
            <person name="Singh A."/>
            <person name="Wilkins M.J."/>
            <person name="Williams K.H."/>
            <person name="Banfield J.F."/>
        </authorList>
    </citation>
    <scope>NUCLEOTIDE SEQUENCE [LARGE SCALE GENOMIC DNA]</scope>
</reference>
<dbReference type="AlphaFoldDB" id="A0A0G1B358"/>
<accession>A0A0G1B358</accession>
<dbReference type="STRING" id="1618356.UU93_C0012G0002"/>
<proteinExistence type="predicted"/>
<dbReference type="CDD" id="cd00385">
    <property type="entry name" value="Isoprenoid_Biosyn_C1"/>
    <property type="match status" value="1"/>
</dbReference>
<evidence type="ECO:0000313" key="1">
    <source>
        <dbReference type="EMBL" id="KKS31983.1"/>
    </source>
</evidence>
<gene>
    <name evidence="1" type="ORF">UU93_C0012G0002</name>
</gene>
<name>A0A0G1B358_9BACT</name>
<protein>
    <submittedName>
        <fullName evidence="1">Uncharacterized protein</fullName>
    </submittedName>
</protein>
<sequence length="306" mass="34987">MNDLGVESEFQAVYVKTEELIQEGRAKFSPKSSETLETLSYWWWSLDKLGSGRIAFGEEVKPETMYLGRVVASVFLNAVAEADDWFDQNKNIFLAANASDIRSSLRGFHIGGNQTFPITLGDVIELVGEYIQLMTDGQQKDLAKRSLEEFLDIPFRALEWEVSGAISTYGYEEAFEHKKKTLESYMDLGYALGAGDNFDGRYLEWNKKVILALQVDDDIRDFEEDLGEGTVNVMVGFYHERLDRGVGDERARKLARSDASRFAVMQKLESYYPYWLFRNFIGPFVVSKATEIWSKTRPSNVRKGYI</sequence>
<dbReference type="EMBL" id="LCCN01000012">
    <property type="protein sequence ID" value="KKS31983.1"/>
    <property type="molecule type" value="Genomic_DNA"/>
</dbReference>
<organism evidence="1 2">
    <name type="scientific">Candidatus Amesbacteria bacterium GW2011_GWA2_42_12</name>
    <dbReference type="NCBI Taxonomy" id="1618356"/>
    <lineage>
        <taxon>Bacteria</taxon>
        <taxon>Candidatus Amesiibacteriota</taxon>
    </lineage>
</organism>
<comment type="caution">
    <text evidence="1">The sequence shown here is derived from an EMBL/GenBank/DDBJ whole genome shotgun (WGS) entry which is preliminary data.</text>
</comment>